<reference evidence="5 6" key="1">
    <citation type="journal article" date="2015" name="Proc. Natl. Acad. Sci. U.S.A.">
        <title>Expanded metabolic versatility of ubiquitous nitrite-oxidizing bacteria from the genus Nitrospira.</title>
        <authorList>
            <person name="Koch H."/>
            <person name="Lucker S."/>
            <person name="Albertsen M."/>
            <person name="Kitzinger K."/>
            <person name="Herbold C."/>
            <person name="Spieck E."/>
            <person name="Nielsen P.H."/>
            <person name="Wagner M."/>
            <person name="Daims H."/>
        </authorList>
    </citation>
    <scope>NUCLEOTIDE SEQUENCE [LARGE SCALE GENOMIC DNA]</scope>
    <source>
        <strain evidence="5 6">NSP M-1</strain>
    </source>
</reference>
<dbReference type="Pfam" id="PF25222">
    <property type="entry name" value="DUF7840"/>
    <property type="match status" value="1"/>
</dbReference>
<accession>A0A0K2GJ21</accession>
<dbReference type="AlphaFoldDB" id="A0A0K2GJ21"/>
<dbReference type="InterPro" id="IPR057165">
    <property type="entry name" value="DUF7843"/>
</dbReference>
<proteinExistence type="predicted"/>
<dbReference type="Proteomes" id="UP000069205">
    <property type="component" value="Chromosome"/>
</dbReference>
<gene>
    <name evidence="5" type="ORF">NITMOv2_4556</name>
</gene>
<evidence type="ECO:0000259" key="3">
    <source>
        <dbReference type="Pfam" id="PF25222"/>
    </source>
</evidence>
<dbReference type="Pfam" id="PF25225">
    <property type="entry name" value="DUF7843"/>
    <property type="match status" value="1"/>
</dbReference>
<organism evidence="5 6">
    <name type="scientific">Nitrospira moscoviensis</name>
    <dbReference type="NCBI Taxonomy" id="42253"/>
    <lineage>
        <taxon>Bacteria</taxon>
        <taxon>Pseudomonadati</taxon>
        <taxon>Nitrospirota</taxon>
        <taxon>Nitrospiria</taxon>
        <taxon>Nitrospirales</taxon>
        <taxon>Nitrospiraceae</taxon>
        <taxon>Nitrospira</taxon>
    </lineage>
</organism>
<protein>
    <submittedName>
        <fullName evidence="5">Uncharacterized protein</fullName>
    </submittedName>
</protein>
<evidence type="ECO:0000313" key="5">
    <source>
        <dbReference type="EMBL" id="ALA60930.1"/>
    </source>
</evidence>
<keyword evidence="6" id="KW-1185">Reference proteome</keyword>
<name>A0A0K2GJ21_NITMO</name>
<dbReference type="EMBL" id="CP011801">
    <property type="protein sequence ID" value="ALA60930.1"/>
    <property type="molecule type" value="Genomic_DNA"/>
</dbReference>
<feature type="domain" description="Lnb N-terminal periplasmic" evidence="2">
    <location>
        <begin position="170"/>
        <end position="340"/>
    </location>
</feature>
<feature type="domain" description="DUF7843" evidence="4">
    <location>
        <begin position="76"/>
        <end position="153"/>
    </location>
</feature>
<dbReference type="PATRIC" id="fig|42253.5.peg.4494"/>
<sequence>MMRLPAIPSSRASRPDKHRQGPWPAGQGPCFVLSPLWLFPALVASALSFIVALTIGDASGADDYAAQLVAQAREHKLADEREWHLLLHYRPGLFGGYESEQDDPGFFLSPTGKTDPEAELESTLRQFFSTDLVGRSQQPAQCAFVARYHWLKTRLNFDAARLPPLACDRFTRWYEEFQAESITLIFPSAFLNNPASMFGHTLLRVDQKGQTELTRILAYTINYAADVPPDAGIAYPIKGIFGGYRGYFSTIPYYLKVQTYRDIENRDIWEYRLNFTPDQLRRLLMHAWELGNAYFDYFFFKENCSYHLLALLDYADPTLHLTDEFLFWTVPADTVRLIASKPGLVADVAYRPSRSNVIRRKRETLSASERRLAQRIAHDTAEIQSPAFARLDPPKQAFLLDLASDYLRYRIDTSDAPPTELKDRNREVLTARSRLRIPSEPFAAVPFAQRPELGHKTSRASVGAGWRNNDTFEELAVRAGYHDLLDPEIGYTPDAQIELASIALRRYNRADQARIERATLANVISLLPIDAVFHAPSWKINVGMQTIRYRDCRLCSNGVVNGGIGGAVESRWLKREVWFAFGEAEANYSGAYDERHRVGGGGTAGMLADLTDRWKIMATGTYLKYPLGDKSDDLRWFVGSRFTLARNWTVRVEYQHRDHDDDVVLSIQAFF</sequence>
<dbReference type="InterPro" id="IPR057162">
    <property type="entry name" value="DUF7840"/>
</dbReference>
<feature type="domain" description="DUF7840" evidence="3">
    <location>
        <begin position="449"/>
        <end position="662"/>
    </location>
</feature>
<dbReference type="Pfam" id="PF13387">
    <property type="entry name" value="Lnb_N"/>
    <property type="match status" value="1"/>
</dbReference>
<dbReference type="STRING" id="42253.NITMOv2_4556"/>
<evidence type="ECO:0000259" key="2">
    <source>
        <dbReference type="Pfam" id="PF13387"/>
    </source>
</evidence>
<evidence type="ECO:0000259" key="4">
    <source>
        <dbReference type="Pfam" id="PF25225"/>
    </source>
</evidence>
<dbReference type="InterPro" id="IPR025178">
    <property type="entry name" value="Lnb_N"/>
</dbReference>
<dbReference type="KEGG" id="nmv:NITMOv2_4556"/>
<evidence type="ECO:0000256" key="1">
    <source>
        <dbReference type="SAM" id="MobiDB-lite"/>
    </source>
</evidence>
<feature type="region of interest" description="Disordered" evidence="1">
    <location>
        <begin position="1"/>
        <end position="23"/>
    </location>
</feature>
<evidence type="ECO:0000313" key="6">
    <source>
        <dbReference type="Proteomes" id="UP000069205"/>
    </source>
</evidence>